<name>A0A0H5NR03_NOCFR</name>
<evidence type="ECO:0000313" key="2">
    <source>
        <dbReference type="EMBL" id="CRY77782.1"/>
    </source>
</evidence>
<dbReference type="EMBL" id="LN868938">
    <property type="protein sequence ID" value="CRY77782.1"/>
    <property type="molecule type" value="Genomic_DNA"/>
</dbReference>
<accession>A0A0H5NR03</accession>
<proteinExistence type="predicted"/>
<dbReference type="AlphaFoldDB" id="A0A0H5NR03"/>
<evidence type="ECO:0000313" key="3">
    <source>
        <dbReference type="Proteomes" id="UP000057820"/>
    </source>
</evidence>
<reference evidence="3" key="1">
    <citation type="submission" date="2015-03" db="EMBL/GenBank/DDBJ databases">
        <authorList>
            <consortium name="Pathogen Informatics"/>
        </authorList>
    </citation>
    <scope>NUCLEOTIDE SEQUENCE [LARGE SCALE GENOMIC DNA]</scope>
    <source>
        <strain evidence="3">NCTC11134</strain>
    </source>
</reference>
<feature type="region of interest" description="Disordered" evidence="1">
    <location>
        <begin position="41"/>
        <end position="62"/>
    </location>
</feature>
<dbReference type="KEGG" id="nfr:ERS450000_02588"/>
<organism evidence="2 3">
    <name type="scientific">Nocardia farcinica</name>
    <dbReference type="NCBI Taxonomy" id="37329"/>
    <lineage>
        <taxon>Bacteria</taxon>
        <taxon>Bacillati</taxon>
        <taxon>Actinomycetota</taxon>
        <taxon>Actinomycetes</taxon>
        <taxon>Mycobacteriales</taxon>
        <taxon>Nocardiaceae</taxon>
        <taxon>Nocardia</taxon>
    </lineage>
</organism>
<sequence length="62" mass="6813">MSHPLPSISPLDRLRDAVVEYVSSLSPGEFAAFIAEARPPEEPAGELKQAAHRFTRNDGSHR</sequence>
<gene>
    <name evidence="2" type="ORF">ERS450000_02588</name>
</gene>
<protein>
    <submittedName>
        <fullName evidence="2">Uncharacterized protein</fullName>
    </submittedName>
</protein>
<evidence type="ECO:0000256" key="1">
    <source>
        <dbReference type="SAM" id="MobiDB-lite"/>
    </source>
</evidence>
<dbReference type="Proteomes" id="UP000057820">
    <property type="component" value="Chromosome 1"/>
</dbReference>